<reference evidence="4" key="1">
    <citation type="journal article" date="2020" name="mSystems">
        <title>Genome- and Community-Level Interaction Insights into Carbon Utilization and Element Cycling Functions of Hydrothermarchaeota in Hydrothermal Sediment.</title>
        <authorList>
            <person name="Zhou Z."/>
            <person name="Liu Y."/>
            <person name="Xu W."/>
            <person name="Pan J."/>
            <person name="Luo Z.H."/>
            <person name="Li M."/>
        </authorList>
    </citation>
    <scope>NUCLEOTIDE SEQUENCE [LARGE SCALE GENOMIC DNA]</scope>
    <source>
        <strain evidence="4">SpSt-456</strain>
    </source>
</reference>
<proteinExistence type="inferred from homology"/>
<dbReference type="PANTHER" id="PTHR33777">
    <property type="entry name" value="UPF0045 PROTEIN ECM15"/>
    <property type="match status" value="1"/>
</dbReference>
<evidence type="ECO:0000259" key="3">
    <source>
        <dbReference type="Pfam" id="PF01910"/>
    </source>
</evidence>
<feature type="domain" description="Thiamine-binding protein" evidence="3">
    <location>
        <begin position="4"/>
        <end position="94"/>
    </location>
</feature>
<name>A0A832A1W2_9BACT</name>
<feature type="region of interest" description="Disordered" evidence="2">
    <location>
        <begin position="79"/>
        <end position="109"/>
    </location>
</feature>
<dbReference type="SUPFAM" id="SSF89957">
    <property type="entry name" value="MTH1187/YkoF-like"/>
    <property type="match status" value="1"/>
</dbReference>
<dbReference type="PANTHER" id="PTHR33777:SF1">
    <property type="entry name" value="UPF0045 PROTEIN ECM15"/>
    <property type="match status" value="1"/>
</dbReference>
<comment type="caution">
    <text evidence="4">The sequence shown here is derived from an EMBL/GenBank/DDBJ whole genome shotgun (WGS) entry which is preliminary data.</text>
</comment>
<dbReference type="EMBL" id="DSTK01000019">
    <property type="protein sequence ID" value="HFK96993.1"/>
    <property type="molecule type" value="Genomic_DNA"/>
</dbReference>
<dbReference type="InterPro" id="IPR002767">
    <property type="entry name" value="Thiamine_BP"/>
</dbReference>
<dbReference type="Gene3D" id="3.30.70.930">
    <property type="match status" value="1"/>
</dbReference>
<gene>
    <name evidence="4" type="ORF">ENS06_06660</name>
</gene>
<organism evidence="4">
    <name type="scientific">Desulfacinum infernum</name>
    <dbReference type="NCBI Taxonomy" id="35837"/>
    <lineage>
        <taxon>Bacteria</taxon>
        <taxon>Pseudomonadati</taxon>
        <taxon>Thermodesulfobacteriota</taxon>
        <taxon>Syntrophobacteria</taxon>
        <taxon>Syntrophobacterales</taxon>
        <taxon>Syntrophobacteraceae</taxon>
        <taxon>Desulfacinum</taxon>
    </lineage>
</organism>
<evidence type="ECO:0000256" key="1">
    <source>
        <dbReference type="ARBA" id="ARBA00010272"/>
    </source>
</evidence>
<protein>
    <submittedName>
        <fullName evidence="4">MTH1187 family thiamine-binding protein</fullName>
    </submittedName>
</protein>
<dbReference type="InterPro" id="IPR029756">
    <property type="entry name" value="MTH1187/YkoF-like"/>
</dbReference>
<sequence length="109" mass="11927">MAIVEVSVVPLGTANTSLSTYVAGAVEILQASGLSYELTAMGTIIYGDLDRILETVRAMHESCFQKGVHRVLTQIKIDDRRDRASTPEDKVRSVLEKTKSSSSRRTEAV</sequence>
<dbReference type="InterPro" id="IPR051614">
    <property type="entry name" value="UPF0045_domain"/>
</dbReference>
<evidence type="ECO:0000256" key="2">
    <source>
        <dbReference type="SAM" id="MobiDB-lite"/>
    </source>
</evidence>
<dbReference type="Pfam" id="PF01910">
    <property type="entry name" value="Thiamine_BP"/>
    <property type="match status" value="1"/>
</dbReference>
<accession>A0A832A1W2</accession>
<dbReference type="AlphaFoldDB" id="A0A832A1W2"/>
<comment type="similarity">
    <text evidence="1">Belongs to the UPF0045 family.</text>
</comment>
<evidence type="ECO:0000313" key="4">
    <source>
        <dbReference type="EMBL" id="HFK96993.1"/>
    </source>
</evidence>
<dbReference type="NCBIfam" id="TIGR00106">
    <property type="entry name" value="MTH1187 family thiamine-binding protein"/>
    <property type="match status" value="1"/>
</dbReference>
<dbReference type="GO" id="GO:0005829">
    <property type="term" value="C:cytosol"/>
    <property type="evidence" value="ECO:0007669"/>
    <property type="project" value="TreeGrafter"/>
</dbReference>